<comment type="caution">
    <text evidence="10">The sequence shown here is derived from an EMBL/GenBank/DDBJ whole genome shotgun (WGS) entry which is preliminary data.</text>
</comment>
<dbReference type="Pfam" id="PF03062">
    <property type="entry name" value="MBOAT"/>
    <property type="match status" value="1"/>
</dbReference>
<organism evidence="10 11">
    <name type="scientific">Brachionus plicatilis</name>
    <name type="common">Marine rotifer</name>
    <name type="synonym">Brachionus muelleri</name>
    <dbReference type="NCBI Taxonomy" id="10195"/>
    <lineage>
        <taxon>Eukaryota</taxon>
        <taxon>Metazoa</taxon>
        <taxon>Spiralia</taxon>
        <taxon>Gnathifera</taxon>
        <taxon>Rotifera</taxon>
        <taxon>Eurotatoria</taxon>
        <taxon>Monogononta</taxon>
        <taxon>Pseudotrocha</taxon>
        <taxon>Ploima</taxon>
        <taxon>Brachionidae</taxon>
        <taxon>Brachionus</taxon>
    </lineage>
</organism>
<evidence type="ECO:0000313" key="11">
    <source>
        <dbReference type="Proteomes" id="UP000276133"/>
    </source>
</evidence>
<dbReference type="EMBL" id="REGN01006827">
    <property type="protein sequence ID" value="RNA08176.1"/>
    <property type="molecule type" value="Genomic_DNA"/>
</dbReference>
<reference evidence="10 11" key="1">
    <citation type="journal article" date="2018" name="Sci. Rep.">
        <title>Genomic signatures of local adaptation to the degree of environmental predictability in rotifers.</title>
        <authorList>
            <person name="Franch-Gras L."/>
            <person name="Hahn C."/>
            <person name="Garcia-Roger E.M."/>
            <person name="Carmona M.J."/>
            <person name="Serra M."/>
            <person name="Gomez A."/>
        </authorList>
    </citation>
    <scope>NUCLEOTIDE SEQUENCE [LARGE SCALE GENOMIC DNA]</scope>
    <source>
        <strain evidence="10">HYR1</strain>
    </source>
</reference>
<comment type="subcellular location">
    <subcellularLocation>
        <location evidence="1">Endoplasmic reticulum membrane</location>
        <topology evidence="1">Multi-pass membrane protein</topology>
    </subcellularLocation>
</comment>
<dbReference type="GO" id="GO:0008203">
    <property type="term" value="P:cholesterol metabolic process"/>
    <property type="evidence" value="ECO:0007669"/>
    <property type="project" value="TreeGrafter"/>
</dbReference>
<keyword evidence="8 10" id="KW-0012">Acyltransferase</keyword>
<evidence type="ECO:0000256" key="8">
    <source>
        <dbReference type="ARBA" id="ARBA00023315"/>
    </source>
</evidence>
<evidence type="ECO:0000313" key="10">
    <source>
        <dbReference type="EMBL" id="RNA08176.1"/>
    </source>
</evidence>
<evidence type="ECO:0000256" key="6">
    <source>
        <dbReference type="ARBA" id="ARBA00022989"/>
    </source>
</evidence>
<dbReference type="PANTHER" id="PTHR10408:SF8">
    <property type="entry name" value="O-ACYLTRANSFERASE"/>
    <property type="match status" value="1"/>
</dbReference>
<dbReference type="GO" id="GO:0005789">
    <property type="term" value="C:endoplasmic reticulum membrane"/>
    <property type="evidence" value="ECO:0007669"/>
    <property type="project" value="UniProtKB-SubCell"/>
</dbReference>
<evidence type="ECO:0000256" key="3">
    <source>
        <dbReference type="ARBA" id="ARBA00022679"/>
    </source>
</evidence>
<protein>
    <submittedName>
        <fullName evidence="10">Sterol O-acyltransferase 1-like isoform X2</fullName>
    </submittedName>
</protein>
<evidence type="ECO:0000256" key="5">
    <source>
        <dbReference type="ARBA" id="ARBA00022824"/>
    </source>
</evidence>
<feature type="transmembrane region" description="Helical" evidence="9">
    <location>
        <begin position="94"/>
        <end position="112"/>
    </location>
</feature>
<name>A0A3M7Q9W0_BRAPC</name>
<dbReference type="InterPro" id="IPR004299">
    <property type="entry name" value="MBOAT_fam"/>
</dbReference>
<evidence type="ECO:0000256" key="4">
    <source>
        <dbReference type="ARBA" id="ARBA00022692"/>
    </source>
</evidence>
<dbReference type="Proteomes" id="UP000276133">
    <property type="component" value="Unassembled WGS sequence"/>
</dbReference>
<sequence>MKTHAFVRSNASRALENGRKRIEALNIRRHRKTNSLTFDNHDDSSSDEEIISKKNKNDLKLCPDFTNYLYFLFAPTLVYRDEYPRNSRIRWNNVWSNFAQVFGAILYTHYIFSRFCIPVFKHFNTDSVTLKVFIQSILNCTLPGTLLLLVGFFAFLHCWLNAWAEMLRFSDRLFYKDWWNSSNFSNYYRTWNVVVHDWLYTYVYKDLFYVSKKSRLLYL</sequence>
<evidence type="ECO:0000256" key="7">
    <source>
        <dbReference type="ARBA" id="ARBA00023136"/>
    </source>
</evidence>
<dbReference type="InterPro" id="IPR014371">
    <property type="entry name" value="Oat_ACAT_DAG_ARE"/>
</dbReference>
<dbReference type="AlphaFoldDB" id="A0A3M7Q9W0"/>
<keyword evidence="6 9" id="KW-1133">Transmembrane helix</keyword>
<dbReference type="PANTHER" id="PTHR10408">
    <property type="entry name" value="STEROL O-ACYLTRANSFERASE"/>
    <property type="match status" value="1"/>
</dbReference>
<dbReference type="STRING" id="10195.A0A3M7Q9W0"/>
<comment type="similarity">
    <text evidence="2">Belongs to the membrane-bound acyltransferase family. Sterol o-acyltransferase subfamily.</text>
</comment>
<keyword evidence="3 10" id="KW-0808">Transferase</keyword>
<gene>
    <name evidence="10" type="ORF">BpHYR1_011691</name>
</gene>
<keyword evidence="7 9" id="KW-0472">Membrane</keyword>
<feature type="transmembrane region" description="Helical" evidence="9">
    <location>
        <begin position="132"/>
        <end position="160"/>
    </location>
</feature>
<keyword evidence="5" id="KW-0256">Endoplasmic reticulum</keyword>
<evidence type="ECO:0000256" key="1">
    <source>
        <dbReference type="ARBA" id="ARBA00004477"/>
    </source>
</evidence>
<evidence type="ECO:0000256" key="2">
    <source>
        <dbReference type="ARBA" id="ARBA00009010"/>
    </source>
</evidence>
<keyword evidence="4 9" id="KW-0812">Transmembrane</keyword>
<dbReference type="OrthoDB" id="10039049at2759"/>
<accession>A0A3M7Q9W0</accession>
<evidence type="ECO:0000256" key="9">
    <source>
        <dbReference type="SAM" id="Phobius"/>
    </source>
</evidence>
<keyword evidence="11" id="KW-1185">Reference proteome</keyword>
<proteinExistence type="inferred from homology"/>
<dbReference type="GO" id="GO:0008374">
    <property type="term" value="F:O-acyltransferase activity"/>
    <property type="evidence" value="ECO:0007669"/>
    <property type="project" value="InterPro"/>
</dbReference>